<evidence type="ECO:0000313" key="6">
    <source>
        <dbReference type="Proteomes" id="UP001595665"/>
    </source>
</evidence>
<dbReference type="InterPro" id="IPR000160">
    <property type="entry name" value="GGDEF_dom"/>
</dbReference>
<dbReference type="EC" id="2.7.7.65" evidence="1"/>
<feature type="transmembrane region" description="Helical" evidence="3">
    <location>
        <begin position="94"/>
        <end position="113"/>
    </location>
</feature>
<gene>
    <name evidence="5" type="ORF">ACFOPH_19365</name>
</gene>
<keyword evidence="3" id="KW-0812">Transmembrane</keyword>
<dbReference type="PANTHER" id="PTHR45138:SF9">
    <property type="entry name" value="DIGUANYLATE CYCLASE DGCM-RELATED"/>
    <property type="match status" value="1"/>
</dbReference>
<dbReference type="Pfam" id="PF00990">
    <property type="entry name" value="GGDEF"/>
    <property type="match status" value="1"/>
</dbReference>
<sequence>MIDTQTFMLVLGIGNISFALLMVAYIRDTAPSPGPRIWTWARVVAGATQLLAFARPQLGVPALLLLEPMGWIVSLALEVAAYCTFFEFRNWQRIVYPLAGLALLLACTAPLMGAGYGELIGLIACVFALCAIATACVLLHPKLKNPSLLQRIIGVNDAVFGLAIAAWAVGAFVHDELNLASADASQLAAYVSGYMLMIVNGFGFLLICKQRNDATMKRLASTDDLTGLLNRREFFARADAARMLALRQRQPIALLMLDIDHFKQLNDRFGHATGDEALLLFARTTGGILREHDILGRMGGEEFALALPGTDLAGARQAAERLRQATMGIRLLTCGNNYTMTVSIGLVVIEPNEDLPAALARADRGLYAAKRNGRNRIEEGGAVRHAA</sequence>
<comment type="catalytic activity">
    <reaction evidence="2">
        <text>2 GTP = 3',3'-c-di-GMP + 2 diphosphate</text>
        <dbReference type="Rhea" id="RHEA:24898"/>
        <dbReference type="ChEBI" id="CHEBI:33019"/>
        <dbReference type="ChEBI" id="CHEBI:37565"/>
        <dbReference type="ChEBI" id="CHEBI:58805"/>
        <dbReference type="EC" id="2.7.7.65"/>
    </reaction>
</comment>
<proteinExistence type="predicted"/>
<name>A0ABV7PQR2_9BURK</name>
<dbReference type="RefSeq" id="WP_379736979.1">
    <property type="nucleotide sequence ID" value="NZ_JBHRVV010000001.1"/>
</dbReference>
<reference evidence="6" key="1">
    <citation type="journal article" date="2019" name="Int. J. Syst. Evol. Microbiol.">
        <title>The Global Catalogue of Microorganisms (GCM) 10K type strain sequencing project: providing services to taxonomists for standard genome sequencing and annotation.</title>
        <authorList>
            <consortium name="The Broad Institute Genomics Platform"/>
            <consortium name="The Broad Institute Genome Sequencing Center for Infectious Disease"/>
            <person name="Wu L."/>
            <person name="Ma J."/>
        </authorList>
    </citation>
    <scope>NUCLEOTIDE SEQUENCE [LARGE SCALE GENOMIC DNA]</scope>
    <source>
        <strain evidence="6">CCM 7480</strain>
    </source>
</reference>
<protein>
    <recommendedName>
        <fullName evidence="1">diguanylate cyclase</fullName>
        <ecNumber evidence="1">2.7.7.65</ecNumber>
    </recommendedName>
</protein>
<feature type="transmembrane region" description="Helical" evidence="3">
    <location>
        <begin position="60"/>
        <end position="82"/>
    </location>
</feature>
<dbReference type="PROSITE" id="PS50887">
    <property type="entry name" value="GGDEF"/>
    <property type="match status" value="1"/>
</dbReference>
<evidence type="ECO:0000256" key="2">
    <source>
        <dbReference type="ARBA" id="ARBA00034247"/>
    </source>
</evidence>
<evidence type="ECO:0000256" key="3">
    <source>
        <dbReference type="SAM" id="Phobius"/>
    </source>
</evidence>
<feature type="transmembrane region" description="Helical" evidence="3">
    <location>
        <begin position="187"/>
        <end position="208"/>
    </location>
</feature>
<dbReference type="NCBIfam" id="TIGR00254">
    <property type="entry name" value="GGDEF"/>
    <property type="match status" value="1"/>
</dbReference>
<keyword evidence="3" id="KW-1133">Transmembrane helix</keyword>
<dbReference type="PANTHER" id="PTHR45138">
    <property type="entry name" value="REGULATORY COMPONENTS OF SENSORY TRANSDUCTION SYSTEM"/>
    <property type="match status" value="1"/>
</dbReference>
<evidence type="ECO:0000256" key="1">
    <source>
        <dbReference type="ARBA" id="ARBA00012528"/>
    </source>
</evidence>
<dbReference type="Gene3D" id="3.30.70.270">
    <property type="match status" value="1"/>
</dbReference>
<dbReference type="InterPro" id="IPR043128">
    <property type="entry name" value="Rev_trsase/Diguanyl_cyclase"/>
</dbReference>
<dbReference type="SUPFAM" id="SSF55073">
    <property type="entry name" value="Nucleotide cyclase"/>
    <property type="match status" value="1"/>
</dbReference>
<dbReference type="EMBL" id="JBHRVV010000001">
    <property type="protein sequence ID" value="MFC3460398.1"/>
    <property type="molecule type" value="Genomic_DNA"/>
</dbReference>
<comment type="caution">
    <text evidence="5">The sequence shown here is derived from an EMBL/GenBank/DDBJ whole genome shotgun (WGS) entry which is preliminary data.</text>
</comment>
<evidence type="ECO:0000313" key="5">
    <source>
        <dbReference type="EMBL" id="MFC3460398.1"/>
    </source>
</evidence>
<feature type="domain" description="GGDEF" evidence="4">
    <location>
        <begin position="250"/>
        <end position="382"/>
    </location>
</feature>
<accession>A0ABV7PQR2</accession>
<dbReference type="GO" id="GO:0052621">
    <property type="term" value="F:diguanylate cyclase activity"/>
    <property type="evidence" value="ECO:0007669"/>
    <property type="project" value="UniProtKB-EC"/>
</dbReference>
<keyword evidence="5" id="KW-0548">Nucleotidyltransferase</keyword>
<feature type="transmembrane region" description="Helical" evidence="3">
    <location>
        <begin position="152"/>
        <end position="172"/>
    </location>
</feature>
<dbReference type="InterPro" id="IPR050469">
    <property type="entry name" value="Diguanylate_Cyclase"/>
</dbReference>
<dbReference type="Proteomes" id="UP001595665">
    <property type="component" value="Unassembled WGS sequence"/>
</dbReference>
<keyword evidence="5" id="KW-0808">Transferase</keyword>
<dbReference type="SMART" id="SM00267">
    <property type="entry name" value="GGDEF"/>
    <property type="match status" value="1"/>
</dbReference>
<dbReference type="CDD" id="cd01949">
    <property type="entry name" value="GGDEF"/>
    <property type="match status" value="1"/>
</dbReference>
<evidence type="ECO:0000259" key="4">
    <source>
        <dbReference type="PROSITE" id="PS50887"/>
    </source>
</evidence>
<feature type="transmembrane region" description="Helical" evidence="3">
    <location>
        <begin position="6"/>
        <end position="25"/>
    </location>
</feature>
<keyword evidence="6" id="KW-1185">Reference proteome</keyword>
<keyword evidence="3" id="KW-0472">Membrane</keyword>
<feature type="transmembrane region" description="Helical" evidence="3">
    <location>
        <begin position="119"/>
        <end position="140"/>
    </location>
</feature>
<organism evidence="5 6">
    <name type="scientific">Massilia haematophila</name>
    <dbReference type="NCBI Taxonomy" id="457923"/>
    <lineage>
        <taxon>Bacteria</taxon>
        <taxon>Pseudomonadati</taxon>
        <taxon>Pseudomonadota</taxon>
        <taxon>Betaproteobacteria</taxon>
        <taxon>Burkholderiales</taxon>
        <taxon>Oxalobacteraceae</taxon>
        <taxon>Telluria group</taxon>
        <taxon>Massilia</taxon>
    </lineage>
</organism>
<dbReference type="InterPro" id="IPR029787">
    <property type="entry name" value="Nucleotide_cyclase"/>
</dbReference>